<proteinExistence type="predicted"/>
<organism evidence="1 2">
    <name type="scientific">Plakobranchus ocellatus</name>
    <dbReference type="NCBI Taxonomy" id="259542"/>
    <lineage>
        <taxon>Eukaryota</taxon>
        <taxon>Metazoa</taxon>
        <taxon>Spiralia</taxon>
        <taxon>Lophotrochozoa</taxon>
        <taxon>Mollusca</taxon>
        <taxon>Gastropoda</taxon>
        <taxon>Heterobranchia</taxon>
        <taxon>Euthyneura</taxon>
        <taxon>Panpulmonata</taxon>
        <taxon>Sacoglossa</taxon>
        <taxon>Placobranchoidea</taxon>
        <taxon>Plakobranchidae</taxon>
        <taxon>Plakobranchus</taxon>
    </lineage>
</organism>
<dbReference type="AlphaFoldDB" id="A0AAV4C6G4"/>
<reference evidence="1 2" key="1">
    <citation type="journal article" date="2021" name="Elife">
        <title>Chloroplast acquisition without the gene transfer in kleptoplastic sea slugs, Plakobranchus ocellatus.</title>
        <authorList>
            <person name="Maeda T."/>
            <person name="Takahashi S."/>
            <person name="Yoshida T."/>
            <person name="Shimamura S."/>
            <person name="Takaki Y."/>
            <person name="Nagai Y."/>
            <person name="Toyoda A."/>
            <person name="Suzuki Y."/>
            <person name="Arimoto A."/>
            <person name="Ishii H."/>
            <person name="Satoh N."/>
            <person name="Nishiyama T."/>
            <person name="Hasebe M."/>
            <person name="Maruyama T."/>
            <person name="Minagawa J."/>
            <person name="Obokata J."/>
            <person name="Shigenobu S."/>
        </authorList>
    </citation>
    <scope>NUCLEOTIDE SEQUENCE [LARGE SCALE GENOMIC DNA]</scope>
</reference>
<keyword evidence="2" id="KW-1185">Reference proteome</keyword>
<evidence type="ECO:0000313" key="2">
    <source>
        <dbReference type="Proteomes" id="UP000735302"/>
    </source>
</evidence>
<gene>
    <name evidence="1" type="ORF">PoB_005464900</name>
</gene>
<evidence type="ECO:0000313" key="1">
    <source>
        <dbReference type="EMBL" id="GFO28144.1"/>
    </source>
</evidence>
<comment type="caution">
    <text evidence="1">The sequence shown here is derived from an EMBL/GenBank/DDBJ whole genome shotgun (WGS) entry which is preliminary data.</text>
</comment>
<name>A0AAV4C6G4_9GAST</name>
<sequence length="147" mass="16561">MPKLHQAAKDATTTKSLLTFTSKPCQQDEKQLAINQAEVIMTELITELHLPISAADTLTKAFKAMFSDSQIVKDFACVRTKCRAIIKDLLKVHQSTLPSHMKISPFTLSTEGGNNCGNGKQFPIVIRQLVRTEKRFCQSCWLFPFFK</sequence>
<dbReference type="PANTHER" id="PTHR37162:SF10">
    <property type="entry name" value="DUF4371 DOMAIN-CONTAINING PROTEIN"/>
    <property type="match status" value="1"/>
</dbReference>
<dbReference type="EMBL" id="BLXT01006003">
    <property type="protein sequence ID" value="GFO28144.1"/>
    <property type="molecule type" value="Genomic_DNA"/>
</dbReference>
<protein>
    <submittedName>
        <fullName evidence="1">Uncharacterized protein</fullName>
    </submittedName>
</protein>
<dbReference type="Proteomes" id="UP000735302">
    <property type="component" value="Unassembled WGS sequence"/>
</dbReference>
<accession>A0AAV4C6G4</accession>
<dbReference type="PANTHER" id="PTHR37162">
    <property type="entry name" value="HAT FAMILY DIMERISATION DOMAINCONTAINING PROTEIN-RELATED"/>
    <property type="match status" value="1"/>
</dbReference>